<feature type="region of interest" description="Disordered" evidence="6">
    <location>
        <begin position="1"/>
        <end position="21"/>
    </location>
</feature>
<dbReference type="UniPathway" id="UPA00047">
    <property type="reaction ID" value="UER00055"/>
</dbReference>
<dbReference type="NCBIfam" id="TIGR00119">
    <property type="entry name" value="acolac_sm"/>
    <property type="match status" value="2"/>
</dbReference>
<dbReference type="InterPro" id="IPR004789">
    <property type="entry name" value="Acetalactate_synth_ssu"/>
</dbReference>
<reference evidence="8" key="1">
    <citation type="submission" date="2020-02" db="EMBL/GenBank/DDBJ databases">
        <authorList>
            <person name="Scholz U."/>
            <person name="Mascher M."/>
            <person name="Fiebig A."/>
        </authorList>
    </citation>
    <scope>NUCLEOTIDE SEQUENCE</scope>
</reference>
<name>A0A7I8KHJ7_SPIIN</name>
<dbReference type="InterPro" id="IPR002912">
    <property type="entry name" value="ACT_dom"/>
</dbReference>
<sequence length="438" mass="47755">MAAASARSALSFGGPRSTGRLSDSHRAVGFVPIQRHTISVFVGDESGMINRIAGVFARRGYNIESLAVGLNKDKALFTIVVSGTERVLLQVVEQLNKLVNVWKVEDLSKEPQVERELMLIKLSADPSTRQEVMHLVDVFRAKIVDISEDTVTIEVTGDPGKIVAVQRNLSKFGIREIARTGKIALRRERMGETAPFWRFSAASYPDLEDSMPVNSVKKSSNIVFTSDSDSSSGGDVYPVESDGGFSVNQVLDAHWGVLRDEDSSGLCSHTLSILVNDTPGVLNIVTGVFARRGYNIQSLAVGPAETEGLSRITTVVPGTDESISKLVQQLYKLIDVHEVQDITFLPFSERELMLIKIAVNASARRDVLDVASIFRAKAVDVSDHTVTLQVTGDLDKMVALQRLLEPYGICEVARTGRVALVRESGVDSKSLRGYSLPV</sequence>
<evidence type="ECO:0000256" key="2">
    <source>
        <dbReference type="ARBA" id="ARBA00005025"/>
    </source>
</evidence>
<evidence type="ECO:0000256" key="5">
    <source>
        <dbReference type="ARBA" id="ARBA00023304"/>
    </source>
</evidence>
<dbReference type="GO" id="GO:0005777">
    <property type="term" value="C:peroxisome"/>
    <property type="evidence" value="ECO:0007669"/>
    <property type="project" value="UniProtKB-ARBA"/>
</dbReference>
<gene>
    <name evidence="8" type="ORF">SI8410_05007277</name>
</gene>
<comment type="similarity">
    <text evidence="3">Belongs to the acetolactate synthase small subunit family.</text>
</comment>
<dbReference type="InterPro" id="IPR019455">
    <property type="entry name" value="Acetolactate_synth_ssu_C"/>
</dbReference>
<evidence type="ECO:0000259" key="7">
    <source>
        <dbReference type="PROSITE" id="PS51671"/>
    </source>
</evidence>
<protein>
    <recommendedName>
        <fullName evidence="7">ACT domain-containing protein</fullName>
    </recommendedName>
</protein>
<comment type="pathway">
    <text evidence="1">Amino-acid biosynthesis; L-isoleucine biosynthesis; L-isoleucine from 2-oxobutanoate: step 1/4.</text>
</comment>
<organism evidence="8 9">
    <name type="scientific">Spirodela intermedia</name>
    <name type="common">Intermediate duckweed</name>
    <dbReference type="NCBI Taxonomy" id="51605"/>
    <lineage>
        <taxon>Eukaryota</taxon>
        <taxon>Viridiplantae</taxon>
        <taxon>Streptophyta</taxon>
        <taxon>Embryophyta</taxon>
        <taxon>Tracheophyta</taxon>
        <taxon>Spermatophyta</taxon>
        <taxon>Magnoliopsida</taxon>
        <taxon>Liliopsida</taxon>
        <taxon>Araceae</taxon>
        <taxon>Lemnoideae</taxon>
        <taxon>Spirodela</taxon>
    </lineage>
</organism>
<dbReference type="InterPro" id="IPR039557">
    <property type="entry name" value="AHAS_ACT"/>
</dbReference>
<proteinExistence type="inferred from homology"/>
<keyword evidence="5" id="KW-0100">Branched-chain amino acid biosynthesis</keyword>
<keyword evidence="9" id="KW-1185">Reference proteome</keyword>
<feature type="domain" description="ACT" evidence="7">
    <location>
        <begin position="270"/>
        <end position="344"/>
    </location>
</feature>
<dbReference type="PANTHER" id="PTHR30239:SF0">
    <property type="entry name" value="ACETOLACTATE SYNTHASE SMALL SUBUNIT 1, CHLOROPLASTIC"/>
    <property type="match status" value="1"/>
</dbReference>
<dbReference type="GO" id="GO:0009099">
    <property type="term" value="P:L-valine biosynthetic process"/>
    <property type="evidence" value="ECO:0007669"/>
    <property type="project" value="UniProtKB-UniPathway"/>
</dbReference>
<dbReference type="PANTHER" id="PTHR30239">
    <property type="entry name" value="ACETOLACTATE SYNTHASE SMALL SUBUNIT"/>
    <property type="match status" value="1"/>
</dbReference>
<dbReference type="FunFam" id="3.30.70.1150:FF:000001">
    <property type="entry name" value="Acetolactate synthase small subunit"/>
    <property type="match status" value="2"/>
</dbReference>
<dbReference type="InterPro" id="IPR027271">
    <property type="entry name" value="Acetolactate_synth/TF_NikR_C"/>
</dbReference>
<evidence type="ECO:0000313" key="8">
    <source>
        <dbReference type="EMBL" id="CAA7396614.1"/>
    </source>
</evidence>
<dbReference type="GO" id="GO:0005829">
    <property type="term" value="C:cytosol"/>
    <property type="evidence" value="ECO:0007669"/>
    <property type="project" value="TreeGrafter"/>
</dbReference>
<evidence type="ECO:0000256" key="1">
    <source>
        <dbReference type="ARBA" id="ARBA00004974"/>
    </source>
</evidence>
<dbReference type="GO" id="GO:0003984">
    <property type="term" value="F:acetolactate synthase activity"/>
    <property type="evidence" value="ECO:0007669"/>
    <property type="project" value="TreeGrafter"/>
</dbReference>
<dbReference type="OrthoDB" id="2013116at2759"/>
<dbReference type="PROSITE" id="PS51671">
    <property type="entry name" value="ACT"/>
    <property type="match status" value="2"/>
</dbReference>
<dbReference type="NCBIfam" id="NF008864">
    <property type="entry name" value="PRK11895.1"/>
    <property type="match status" value="2"/>
</dbReference>
<dbReference type="Pfam" id="PF10369">
    <property type="entry name" value="ALS_ss_C"/>
    <property type="match status" value="2"/>
</dbReference>
<evidence type="ECO:0000313" key="9">
    <source>
        <dbReference type="Proteomes" id="UP000663760"/>
    </source>
</evidence>
<dbReference type="EMBL" id="LR746268">
    <property type="protein sequence ID" value="CAA7396614.1"/>
    <property type="molecule type" value="Genomic_DNA"/>
</dbReference>
<dbReference type="InterPro" id="IPR045865">
    <property type="entry name" value="ACT-like_dom_sf"/>
</dbReference>
<dbReference type="CDD" id="cd04878">
    <property type="entry name" value="ACT_AHAS"/>
    <property type="match status" value="2"/>
</dbReference>
<keyword evidence="4" id="KW-0028">Amino-acid biosynthesis</keyword>
<dbReference type="FunFam" id="3.30.70.260:FF:000001">
    <property type="entry name" value="Acetolactate synthase, small subunit"/>
    <property type="match status" value="2"/>
</dbReference>
<comment type="pathway">
    <text evidence="2">Amino-acid biosynthesis; L-valine biosynthesis; L-valine from pyruvate: step 1/4.</text>
</comment>
<dbReference type="AlphaFoldDB" id="A0A7I8KHJ7"/>
<dbReference type="Gene3D" id="3.30.70.1150">
    <property type="entry name" value="ACT-like. Chain A, domain 2"/>
    <property type="match status" value="2"/>
</dbReference>
<evidence type="ECO:0000256" key="4">
    <source>
        <dbReference type="ARBA" id="ARBA00022605"/>
    </source>
</evidence>
<evidence type="ECO:0000256" key="3">
    <source>
        <dbReference type="ARBA" id="ARBA00006341"/>
    </source>
</evidence>
<feature type="domain" description="ACT" evidence="7">
    <location>
        <begin position="37"/>
        <end position="109"/>
    </location>
</feature>
<accession>A0A7I8KHJ7</accession>
<dbReference type="Proteomes" id="UP000663760">
    <property type="component" value="Chromosome 5"/>
</dbReference>
<dbReference type="InterPro" id="IPR054480">
    <property type="entry name" value="AHAS_small-like_ACT"/>
</dbReference>
<dbReference type="Gene3D" id="3.30.70.260">
    <property type="match status" value="2"/>
</dbReference>
<dbReference type="Pfam" id="PF22629">
    <property type="entry name" value="ACT_AHAS_ss"/>
    <property type="match status" value="2"/>
</dbReference>
<dbReference type="UniPathway" id="UPA00049">
    <property type="reaction ID" value="UER00059"/>
</dbReference>
<dbReference type="SUPFAM" id="SSF55021">
    <property type="entry name" value="ACT-like"/>
    <property type="match status" value="4"/>
</dbReference>
<dbReference type="GO" id="GO:0009097">
    <property type="term" value="P:isoleucine biosynthetic process"/>
    <property type="evidence" value="ECO:0007669"/>
    <property type="project" value="UniProtKB-UniPathway"/>
</dbReference>
<dbReference type="GO" id="GO:1990610">
    <property type="term" value="F:acetolactate synthase regulator activity"/>
    <property type="evidence" value="ECO:0007669"/>
    <property type="project" value="InterPro"/>
</dbReference>
<evidence type="ECO:0000256" key="6">
    <source>
        <dbReference type="SAM" id="MobiDB-lite"/>
    </source>
</evidence>